<feature type="region of interest" description="Disordered" evidence="1">
    <location>
        <begin position="31"/>
        <end position="71"/>
    </location>
</feature>
<dbReference type="EMBL" id="HG529636">
    <property type="protein sequence ID" value="CDI55064.1"/>
    <property type="molecule type" value="Genomic_DNA"/>
</dbReference>
<reference evidence="2" key="1">
    <citation type="journal article" date="2014" name="Genome Biol. Evol.">
        <title>Gene Loss Rather Than Gene Gain Is Associated with a Host Jump from Monocots to Dicots in the Smut Fungus Melanopsichium pennsylvanicum.</title>
        <authorList>
            <person name="Sharma R."/>
            <person name="Mishra B."/>
            <person name="Runge F."/>
            <person name="Thines M."/>
        </authorList>
    </citation>
    <scope>NUCLEOTIDE SEQUENCE</scope>
    <source>
        <strain evidence="2">4</strain>
    </source>
</reference>
<name>A0A077RCA2_9BASI</name>
<proteinExistence type="predicted"/>
<accession>A0A077RCA2</accession>
<dbReference type="AlphaFoldDB" id="A0A077RCA2"/>
<protein>
    <submittedName>
        <fullName evidence="2">Uncharacterized protein</fullName>
    </submittedName>
</protein>
<organism evidence="2">
    <name type="scientific">Melanopsichium pennsylvanicum 4</name>
    <dbReference type="NCBI Taxonomy" id="1398559"/>
    <lineage>
        <taxon>Eukaryota</taxon>
        <taxon>Fungi</taxon>
        <taxon>Dikarya</taxon>
        <taxon>Basidiomycota</taxon>
        <taxon>Ustilaginomycotina</taxon>
        <taxon>Ustilaginomycetes</taxon>
        <taxon>Ustilaginales</taxon>
        <taxon>Ustilaginaceae</taxon>
        <taxon>Melanopsichium</taxon>
    </lineage>
</organism>
<sequence length="71" mass="7966">MTSRPVDKCPMWHGGPSTGNNRAFLGCVKDREPGRESHSYNPVKNDDMHPTMITDTKDCDELEDHDGGLHQ</sequence>
<evidence type="ECO:0000256" key="1">
    <source>
        <dbReference type="SAM" id="MobiDB-lite"/>
    </source>
</evidence>
<evidence type="ECO:0000313" key="2">
    <source>
        <dbReference type="EMBL" id="CDI55064.1"/>
    </source>
</evidence>